<dbReference type="PRINTS" id="PR00757">
    <property type="entry name" value="AMINEOXDASEF"/>
</dbReference>
<dbReference type="InterPro" id="IPR050703">
    <property type="entry name" value="Flavin_MAO"/>
</dbReference>
<proteinExistence type="inferred from homology"/>
<comment type="similarity">
    <text evidence="2">Belongs to the flavin monoamine oxidase family.</text>
</comment>
<evidence type="ECO:0000313" key="5">
    <source>
        <dbReference type="EMBL" id="MCF1751603.1"/>
    </source>
</evidence>
<feature type="domain" description="Amine oxidase" evidence="4">
    <location>
        <begin position="11"/>
        <end position="443"/>
    </location>
</feature>
<dbReference type="InterPro" id="IPR001613">
    <property type="entry name" value="Flavin_amine_oxidase"/>
</dbReference>
<dbReference type="Pfam" id="PF01593">
    <property type="entry name" value="Amino_oxidase"/>
    <property type="match status" value="1"/>
</dbReference>
<evidence type="ECO:0000313" key="6">
    <source>
        <dbReference type="Proteomes" id="UP001201449"/>
    </source>
</evidence>
<evidence type="ECO:0000256" key="3">
    <source>
        <dbReference type="ARBA" id="ARBA00023002"/>
    </source>
</evidence>
<reference evidence="5 6" key="1">
    <citation type="submission" date="2022-01" db="EMBL/GenBank/DDBJ databases">
        <title>Mariniradius saccharolyticus sp. nov., isolated from sediment of a river.</title>
        <authorList>
            <person name="Liu H."/>
        </authorList>
    </citation>
    <scope>NUCLEOTIDE SEQUENCE [LARGE SCALE GENOMIC DNA]</scope>
    <source>
        <strain evidence="5 6">RY-2</strain>
    </source>
</reference>
<keyword evidence="3" id="KW-0560">Oxidoreductase</keyword>
<dbReference type="Proteomes" id="UP001201449">
    <property type="component" value="Unassembled WGS sequence"/>
</dbReference>
<dbReference type="Gene3D" id="3.50.50.60">
    <property type="entry name" value="FAD/NAD(P)-binding domain"/>
    <property type="match status" value="1"/>
</dbReference>
<evidence type="ECO:0000256" key="2">
    <source>
        <dbReference type="ARBA" id="ARBA00005995"/>
    </source>
</evidence>
<protein>
    <submittedName>
        <fullName evidence="5">FAD-dependent oxidoreductase</fullName>
    </submittedName>
</protein>
<dbReference type="InterPro" id="IPR036188">
    <property type="entry name" value="FAD/NAD-bd_sf"/>
</dbReference>
<dbReference type="EMBL" id="JAKEVZ010000007">
    <property type="protein sequence ID" value="MCF1751603.1"/>
    <property type="molecule type" value="Genomic_DNA"/>
</dbReference>
<dbReference type="PANTHER" id="PTHR43563">
    <property type="entry name" value="AMINE OXIDASE"/>
    <property type="match status" value="1"/>
</dbReference>
<dbReference type="SUPFAM" id="SSF54373">
    <property type="entry name" value="FAD-linked reductases, C-terminal domain"/>
    <property type="match status" value="1"/>
</dbReference>
<name>A0ABS9BU69_9BACT</name>
<organism evidence="5 6">
    <name type="scientific">Mariniradius sediminis</name>
    <dbReference type="NCBI Taxonomy" id="2909237"/>
    <lineage>
        <taxon>Bacteria</taxon>
        <taxon>Pseudomonadati</taxon>
        <taxon>Bacteroidota</taxon>
        <taxon>Cytophagia</taxon>
        <taxon>Cytophagales</taxon>
        <taxon>Cyclobacteriaceae</taxon>
        <taxon>Mariniradius</taxon>
    </lineage>
</organism>
<dbReference type="SUPFAM" id="SSF51905">
    <property type="entry name" value="FAD/NAD(P)-binding domain"/>
    <property type="match status" value="1"/>
</dbReference>
<evidence type="ECO:0000259" key="4">
    <source>
        <dbReference type="Pfam" id="PF01593"/>
    </source>
</evidence>
<gene>
    <name evidence="5" type="ORF">L0U89_11020</name>
</gene>
<sequence>MLDTIIIGGGFSGIAAAKLLHKKGLSFKVLEARDRIGGRVHTKHFSEELYLDLGGQWIGPGQDRMYQLCAELAVPYFETYNSGYHMLDFGGKVKKFKGLIPKLDLISLINLDLVLKKMENLAKSIDLQQPWTHPKASYYDSVSLAFFLEENCKTKASRNLVKLAMETVLACELNEVSLLHALFYIKSGRDLNTLINIENGAQQHRIVGGMQTLIERMAEPFRKEILFEHPVQSIYQEKESVKVIAQGFEYAAKTAIVAIPPPLAANITFDPPLPLEKRQVMDRIAMGIVIKCFMIYEKAFWRKEDFSGQAFADEHSPFQSMFDSSPKDGSYGIILGFCIGDRAKAFLQKDKTHRQAVMQQVLVRYFGEKANNPIQYVDHTMSEETWSKGCYAGLYPTGAWTGFRDSYKKPLGNVFWAGTEASEKWYGYIEGAVLAGEKAARMVADWGKGG</sequence>
<dbReference type="PANTHER" id="PTHR43563:SF1">
    <property type="entry name" value="AMINE OXIDASE [FLAVIN-CONTAINING] B"/>
    <property type="match status" value="1"/>
</dbReference>
<comment type="caution">
    <text evidence="5">The sequence shown here is derived from an EMBL/GenBank/DDBJ whole genome shotgun (WGS) entry which is preliminary data.</text>
</comment>
<accession>A0ABS9BU69</accession>
<keyword evidence="6" id="KW-1185">Reference proteome</keyword>
<dbReference type="RefSeq" id="WP_234861571.1">
    <property type="nucleotide sequence ID" value="NZ_JAKEVZ010000007.1"/>
</dbReference>
<dbReference type="InterPro" id="IPR002937">
    <property type="entry name" value="Amino_oxidase"/>
</dbReference>
<evidence type="ECO:0000256" key="1">
    <source>
        <dbReference type="ARBA" id="ARBA00001974"/>
    </source>
</evidence>
<comment type="cofactor">
    <cofactor evidence="1">
        <name>FAD</name>
        <dbReference type="ChEBI" id="CHEBI:57692"/>
    </cofactor>
</comment>